<gene>
    <name evidence="2" type="ORF">M5X16_10180</name>
    <name evidence="3" type="ORF">PC41400_02210</name>
</gene>
<dbReference type="EMBL" id="CP026520">
    <property type="protein sequence ID" value="QAV16570.1"/>
    <property type="molecule type" value="Genomic_DNA"/>
</dbReference>
<dbReference type="KEGG" id="pchi:PC41400_02210"/>
<proteinExistence type="predicted"/>
<feature type="transmembrane region" description="Helical" evidence="1">
    <location>
        <begin position="30"/>
        <end position="50"/>
    </location>
</feature>
<dbReference type="AlphaFoldDB" id="A0A410WQH9"/>
<dbReference type="OrthoDB" id="82335at2"/>
<reference evidence="2 5" key="2">
    <citation type="submission" date="2022-05" db="EMBL/GenBank/DDBJ databases">
        <title>Genome Sequencing of Bee-Associated Microbes.</title>
        <authorList>
            <person name="Dunlap C."/>
        </authorList>
    </citation>
    <scope>NUCLEOTIDE SEQUENCE [LARGE SCALE GENOMIC DNA]</scope>
    <source>
        <strain evidence="2 5">NRRL B-23120</strain>
    </source>
</reference>
<sequence length="376" mass="42885">MNPRSNTVALLLSFIPGLGHLYLKRIFRAFLYGAGFFGPVAMAFLIVVEGHGPKDFAVLLLLFAAACWVVNMVDMFITLGSRPSYPPPGYHEYGNPGHDFGHGPGPGAVPEFNPAVYEWQRREERRKIILASFIPGLGHYMLGMMYRGLSAMTFFIGGAIVIFFGASLTRTGEFLFFLLALPVLWIYILFDAIRQLEKKQAGMELTDRTFFDDFSESRQEGRRSKTIATVLAVFPGAAHLYLGLQMRGLQIMAGFLFSIYIMDVLRLSLFLFLIPIFWFYSFFDALQLISRQEFGYVEDKPIFKGIKRHQRKIGFLIILVGLYYLTNEVLLDVLRRYYPDWHWPYSISSYFQTFIVALVLIGGGLTLLFNSPNRKS</sequence>
<name>A0A410WQH9_9BACL</name>
<dbReference type="EMBL" id="JAMDMJ010000010">
    <property type="protein sequence ID" value="MCY9596142.1"/>
    <property type="molecule type" value="Genomic_DNA"/>
</dbReference>
<evidence type="ECO:0000313" key="4">
    <source>
        <dbReference type="Proteomes" id="UP000288943"/>
    </source>
</evidence>
<accession>A0A410WQH9</accession>
<evidence type="ECO:0000313" key="3">
    <source>
        <dbReference type="EMBL" id="QAV16570.1"/>
    </source>
</evidence>
<evidence type="ECO:0000256" key="1">
    <source>
        <dbReference type="SAM" id="Phobius"/>
    </source>
</evidence>
<feature type="transmembrane region" description="Helical" evidence="1">
    <location>
        <begin position="174"/>
        <end position="193"/>
    </location>
</feature>
<feature type="transmembrane region" description="Helical" evidence="1">
    <location>
        <begin position="350"/>
        <end position="369"/>
    </location>
</feature>
<dbReference type="Proteomes" id="UP000288943">
    <property type="component" value="Chromosome"/>
</dbReference>
<organism evidence="3 4">
    <name type="scientific">Paenibacillus chitinolyticus</name>
    <dbReference type="NCBI Taxonomy" id="79263"/>
    <lineage>
        <taxon>Bacteria</taxon>
        <taxon>Bacillati</taxon>
        <taxon>Bacillota</taxon>
        <taxon>Bacilli</taxon>
        <taxon>Bacillales</taxon>
        <taxon>Paenibacillaceae</taxon>
        <taxon>Paenibacillus</taxon>
    </lineage>
</organism>
<dbReference type="GeneID" id="95373627"/>
<evidence type="ECO:0008006" key="6">
    <source>
        <dbReference type="Google" id="ProtNLM"/>
    </source>
</evidence>
<feature type="transmembrane region" description="Helical" evidence="1">
    <location>
        <begin position="226"/>
        <end position="244"/>
    </location>
</feature>
<protein>
    <recommendedName>
        <fullName evidence="6">Multi-tm2 domain protein</fullName>
    </recommendedName>
</protein>
<keyword evidence="1" id="KW-0472">Membrane</keyword>
<feature type="transmembrane region" description="Helical" evidence="1">
    <location>
        <begin position="149"/>
        <end position="168"/>
    </location>
</feature>
<evidence type="ECO:0000313" key="5">
    <source>
        <dbReference type="Proteomes" id="UP001527202"/>
    </source>
</evidence>
<keyword evidence="1" id="KW-1133">Transmembrane helix</keyword>
<keyword evidence="5" id="KW-1185">Reference proteome</keyword>
<reference evidence="3 4" key="1">
    <citation type="submission" date="2018-01" db="EMBL/GenBank/DDBJ databases">
        <title>The whole genome sequencing and assembly of Paenibacillus chitinolyticus KCCM 41400 strain.</title>
        <authorList>
            <person name="Kim J.-Y."/>
            <person name="Park M.-K."/>
            <person name="Lee Y.-J."/>
            <person name="Yi H."/>
            <person name="Bahn Y.-S."/>
            <person name="Kim J.F."/>
            <person name="Lee D.-W."/>
        </authorList>
    </citation>
    <scope>NUCLEOTIDE SEQUENCE [LARGE SCALE GENOMIC DNA]</scope>
    <source>
        <strain evidence="3 4">KCCM 41400</strain>
    </source>
</reference>
<feature type="transmembrane region" description="Helical" evidence="1">
    <location>
        <begin position="56"/>
        <end position="77"/>
    </location>
</feature>
<evidence type="ECO:0000313" key="2">
    <source>
        <dbReference type="EMBL" id="MCY9596142.1"/>
    </source>
</evidence>
<dbReference type="Proteomes" id="UP001527202">
    <property type="component" value="Unassembled WGS sequence"/>
</dbReference>
<feature type="transmembrane region" description="Helical" evidence="1">
    <location>
        <begin position="264"/>
        <end position="283"/>
    </location>
</feature>
<feature type="transmembrane region" description="Helical" evidence="1">
    <location>
        <begin position="313"/>
        <end position="330"/>
    </location>
</feature>
<keyword evidence="1" id="KW-0812">Transmembrane</keyword>
<dbReference type="RefSeq" id="WP_042233966.1">
    <property type="nucleotide sequence ID" value="NZ_CP026520.1"/>
</dbReference>